<dbReference type="RefSeq" id="WP_123896393.1">
    <property type="nucleotide sequence ID" value="NZ_RPFJ01000002.1"/>
</dbReference>
<dbReference type="GO" id="GO:0005524">
    <property type="term" value="F:ATP binding"/>
    <property type="evidence" value="ECO:0007669"/>
    <property type="project" value="UniProtKB-KW"/>
</dbReference>
<dbReference type="SUPFAM" id="SSF52540">
    <property type="entry name" value="P-loop containing nucleoside triphosphate hydrolases"/>
    <property type="match status" value="1"/>
</dbReference>
<feature type="transmembrane region" description="Helical" evidence="8">
    <location>
        <begin position="69"/>
        <end position="90"/>
    </location>
</feature>
<keyword evidence="12" id="KW-1185">Reference proteome</keyword>
<dbReference type="GO" id="GO:0016887">
    <property type="term" value="F:ATP hydrolysis activity"/>
    <property type="evidence" value="ECO:0007669"/>
    <property type="project" value="InterPro"/>
</dbReference>
<feature type="domain" description="ABC transmembrane type-1" evidence="10">
    <location>
        <begin position="30"/>
        <end position="313"/>
    </location>
</feature>
<evidence type="ECO:0000256" key="8">
    <source>
        <dbReference type="SAM" id="Phobius"/>
    </source>
</evidence>
<dbReference type="SMART" id="SM00382">
    <property type="entry name" value="AAA"/>
    <property type="match status" value="1"/>
</dbReference>
<dbReference type="PANTHER" id="PTHR43394:SF1">
    <property type="entry name" value="ATP-BINDING CASSETTE SUB-FAMILY B MEMBER 10, MITOCHONDRIAL"/>
    <property type="match status" value="1"/>
</dbReference>
<dbReference type="Gene3D" id="1.20.1560.10">
    <property type="entry name" value="ABC transporter type 1, transmembrane domain"/>
    <property type="match status" value="1"/>
</dbReference>
<sequence>MSKKVTGNAFDIKIFRRLMSYTKAYRFQFILSTLAVLLLAGFAAARPVLLQWIVDDYILNKNARLLLVFSLIMLGVVLLEVLFQFLFIYFTNWLGQHIIKDIRTKLFDKVLNFKMQYFNKTPVGKLVTRVVSDIEVIASIFGQGLFSIISDLLQMLVIITIMMIMNWQLGLIVLAVLPIMVYATKLFQIKIKATFQDVRNQVSNLNSFVQERISGMKIVQLFTREKIEYDKFLSINDKHKKAHIRTVWYYSIFFPVVEILSSITLAVIVWYGGLTAAVEGVTSFGVITSFIYMVNMLFRPLRQIADKFNTLQMGMVAADRVFAVLDENATEVDTGTVEVEHIKGTIKFDNVYFRYLEDEPVLRGISFNVKQGETVAVVGATGAGKSTIINLLSRFYRINSGSITIDDIDLNKFKLDSLRNQISVVLQDVFLFSDSILNNITLNNKDITLEEVTEAAKVIGIHDFIMTLPNNYHYNVKERGGMLSVGQRQLIAFLRAYVSKPAILVLDEATSSIDAQSEKLIQKATNTITQNRTSIIIAHRLATIKKADKIIVMEKGKIVEQGTHQELLKQKGYYSKLYDIQFETAKAS</sequence>
<feature type="transmembrane region" description="Helical" evidence="8">
    <location>
        <begin position="247"/>
        <end position="271"/>
    </location>
</feature>
<dbReference type="InterPro" id="IPR036640">
    <property type="entry name" value="ABC1_TM_sf"/>
</dbReference>
<evidence type="ECO:0000259" key="9">
    <source>
        <dbReference type="PROSITE" id="PS50893"/>
    </source>
</evidence>
<dbReference type="GO" id="GO:0015421">
    <property type="term" value="F:ABC-type oligopeptide transporter activity"/>
    <property type="evidence" value="ECO:0007669"/>
    <property type="project" value="TreeGrafter"/>
</dbReference>
<accession>A0A3N4P153</accession>
<gene>
    <name evidence="11" type="ORF">EGM88_02530</name>
</gene>
<dbReference type="PROSITE" id="PS50929">
    <property type="entry name" value="ABC_TM1F"/>
    <property type="match status" value="1"/>
</dbReference>
<feature type="domain" description="ABC transporter" evidence="9">
    <location>
        <begin position="346"/>
        <end position="580"/>
    </location>
</feature>
<keyword evidence="4" id="KW-0547">Nucleotide-binding</keyword>
<dbReference type="InterPro" id="IPR011527">
    <property type="entry name" value="ABC1_TM_dom"/>
</dbReference>
<evidence type="ECO:0000256" key="3">
    <source>
        <dbReference type="ARBA" id="ARBA00022692"/>
    </source>
</evidence>
<feature type="transmembrane region" description="Helical" evidence="8">
    <location>
        <begin position="277"/>
        <end position="298"/>
    </location>
</feature>
<dbReference type="CDD" id="cd18544">
    <property type="entry name" value="ABC_6TM_TmrA_like"/>
    <property type="match status" value="1"/>
</dbReference>
<keyword evidence="2" id="KW-0813">Transport</keyword>
<comment type="caution">
    <text evidence="11">The sequence shown here is derived from an EMBL/GenBank/DDBJ whole genome shotgun (WGS) entry which is preliminary data.</text>
</comment>
<feature type="transmembrane region" description="Helical" evidence="8">
    <location>
        <begin position="155"/>
        <end position="182"/>
    </location>
</feature>
<dbReference type="PROSITE" id="PS00211">
    <property type="entry name" value="ABC_TRANSPORTER_1"/>
    <property type="match status" value="1"/>
</dbReference>
<evidence type="ECO:0000256" key="7">
    <source>
        <dbReference type="ARBA" id="ARBA00023136"/>
    </source>
</evidence>
<evidence type="ECO:0000256" key="5">
    <source>
        <dbReference type="ARBA" id="ARBA00022840"/>
    </source>
</evidence>
<dbReference type="EMBL" id="RPFJ01000002">
    <property type="protein sequence ID" value="RPE00159.1"/>
    <property type="molecule type" value="Genomic_DNA"/>
</dbReference>
<dbReference type="Proteomes" id="UP000270856">
    <property type="component" value="Unassembled WGS sequence"/>
</dbReference>
<evidence type="ECO:0000256" key="2">
    <source>
        <dbReference type="ARBA" id="ARBA00022448"/>
    </source>
</evidence>
<evidence type="ECO:0000313" key="12">
    <source>
        <dbReference type="Proteomes" id="UP000270856"/>
    </source>
</evidence>
<dbReference type="InterPro" id="IPR003593">
    <property type="entry name" value="AAA+_ATPase"/>
</dbReference>
<dbReference type="InterPro" id="IPR027417">
    <property type="entry name" value="P-loop_NTPase"/>
</dbReference>
<evidence type="ECO:0000256" key="4">
    <source>
        <dbReference type="ARBA" id="ARBA00022741"/>
    </source>
</evidence>
<evidence type="ECO:0000256" key="6">
    <source>
        <dbReference type="ARBA" id="ARBA00022989"/>
    </source>
</evidence>
<keyword evidence="3 8" id="KW-0812">Transmembrane</keyword>
<name>A0A3N4P153_9FLAO</name>
<dbReference type="PROSITE" id="PS50893">
    <property type="entry name" value="ABC_TRANSPORTER_2"/>
    <property type="match status" value="1"/>
</dbReference>
<dbReference type="InterPro" id="IPR003439">
    <property type="entry name" value="ABC_transporter-like_ATP-bd"/>
</dbReference>
<keyword evidence="5 11" id="KW-0067">ATP-binding</keyword>
<dbReference type="InterPro" id="IPR017871">
    <property type="entry name" value="ABC_transporter-like_CS"/>
</dbReference>
<comment type="subcellular location">
    <subcellularLocation>
        <location evidence="1">Cell membrane</location>
        <topology evidence="1">Multi-pass membrane protein</topology>
    </subcellularLocation>
</comment>
<dbReference type="OrthoDB" id="1291564at2"/>
<dbReference type="InterPro" id="IPR039421">
    <property type="entry name" value="Type_1_exporter"/>
</dbReference>
<reference evidence="11 12" key="1">
    <citation type="submission" date="2018-11" db="EMBL/GenBank/DDBJ databases">
        <title>Aureibaculum marinum gen. nov., sp. nov., a member of the family Flavobacteriaceae isolated from the Bohai Sea.</title>
        <authorList>
            <person name="Ji X."/>
        </authorList>
    </citation>
    <scope>NUCLEOTIDE SEQUENCE [LARGE SCALE GENOMIC DNA]</scope>
    <source>
        <strain evidence="11 12">BH-SD17</strain>
    </source>
</reference>
<dbReference type="PANTHER" id="PTHR43394">
    <property type="entry name" value="ATP-DEPENDENT PERMEASE MDL1, MITOCHONDRIAL"/>
    <property type="match status" value="1"/>
</dbReference>
<proteinExistence type="predicted"/>
<dbReference type="FunFam" id="3.40.50.300:FF:000287">
    <property type="entry name" value="Multidrug ABC transporter ATP-binding protein"/>
    <property type="match status" value="1"/>
</dbReference>
<dbReference type="SUPFAM" id="SSF90123">
    <property type="entry name" value="ABC transporter transmembrane region"/>
    <property type="match status" value="1"/>
</dbReference>
<evidence type="ECO:0000313" key="11">
    <source>
        <dbReference type="EMBL" id="RPE00159.1"/>
    </source>
</evidence>
<evidence type="ECO:0000259" key="10">
    <source>
        <dbReference type="PROSITE" id="PS50929"/>
    </source>
</evidence>
<organism evidence="11 12">
    <name type="scientific">Aureibaculum marinum</name>
    <dbReference type="NCBI Taxonomy" id="2487930"/>
    <lineage>
        <taxon>Bacteria</taxon>
        <taxon>Pseudomonadati</taxon>
        <taxon>Bacteroidota</taxon>
        <taxon>Flavobacteriia</taxon>
        <taxon>Flavobacteriales</taxon>
        <taxon>Flavobacteriaceae</taxon>
        <taxon>Aureibaculum</taxon>
    </lineage>
</organism>
<dbReference type="Gene3D" id="3.40.50.300">
    <property type="entry name" value="P-loop containing nucleotide triphosphate hydrolases"/>
    <property type="match status" value="1"/>
</dbReference>
<keyword evidence="6 8" id="KW-1133">Transmembrane helix</keyword>
<keyword evidence="7 8" id="KW-0472">Membrane</keyword>
<dbReference type="Pfam" id="PF00005">
    <property type="entry name" value="ABC_tran"/>
    <property type="match status" value="1"/>
</dbReference>
<dbReference type="GO" id="GO:0005886">
    <property type="term" value="C:plasma membrane"/>
    <property type="evidence" value="ECO:0007669"/>
    <property type="project" value="UniProtKB-SubCell"/>
</dbReference>
<dbReference type="Pfam" id="PF00664">
    <property type="entry name" value="ABC_membrane"/>
    <property type="match status" value="1"/>
</dbReference>
<evidence type="ECO:0000256" key="1">
    <source>
        <dbReference type="ARBA" id="ARBA00004651"/>
    </source>
</evidence>
<dbReference type="CDD" id="cd03254">
    <property type="entry name" value="ABCC_Glucan_exporter_like"/>
    <property type="match status" value="1"/>
</dbReference>
<dbReference type="AlphaFoldDB" id="A0A3N4P153"/>
<protein>
    <submittedName>
        <fullName evidence="11">ABC transporter ATP-binding protein</fullName>
    </submittedName>
</protein>